<comment type="caution">
    <text evidence="5">The sequence shown here is derived from an EMBL/GenBank/DDBJ whole genome shotgun (WGS) entry which is preliminary data.</text>
</comment>
<dbReference type="InterPro" id="IPR036414">
    <property type="entry name" value="YaeB_N_sf"/>
</dbReference>
<accession>A0AAW2ZQH9</accession>
<keyword evidence="6" id="KW-1185">Reference proteome</keyword>
<dbReference type="InterPro" id="IPR023370">
    <property type="entry name" value="TrmO-like_N"/>
</dbReference>
<dbReference type="Proteomes" id="UP001431209">
    <property type="component" value="Unassembled WGS sequence"/>
</dbReference>
<reference evidence="5 6" key="1">
    <citation type="submission" date="2024-03" db="EMBL/GenBank/DDBJ databases">
        <title>The Acrasis kona genome and developmental transcriptomes reveal deep origins of eukaryotic multicellular pathways.</title>
        <authorList>
            <person name="Sheikh S."/>
            <person name="Fu C.-J."/>
            <person name="Brown M.W."/>
            <person name="Baldauf S.L."/>
        </authorList>
    </citation>
    <scope>NUCLEOTIDE SEQUENCE [LARGE SCALE GENOMIC DNA]</scope>
    <source>
        <strain evidence="5 6">ATCC MYA-3509</strain>
    </source>
</reference>
<feature type="region of interest" description="Disordered" evidence="3">
    <location>
        <begin position="54"/>
        <end position="73"/>
    </location>
</feature>
<feature type="region of interest" description="Disordered" evidence="3">
    <location>
        <begin position="26"/>
        <end position="49"/>
    </location>
</feature>
<protein>
    <submittedName>
        <fullName evidence="5">Nef-associated protein</fullName>
    </submittedName>
</protein>
<organism evidence="5 6">
    <name type="scientific">Acrasis kona</name>
    <dbReference type="NCBI Taxonomy" id="1008807"/>
    <lineage>
        <taxon>Eukaryota</taxon>
        <taxon>Discoba</taxon>
        <taxon>Heterolobosea</taxon>
        <taxon>Tetramitia</taxon>
        <taxon>Eutetramitia</taxon>
        <taxon>Acrasidae</taxon>
        <taxon>Acrasis</taxon>
    </lineage>
</organism>
<dbReference type="InterPro" id="IPR036413">
    <property type="entry name" value="YaeB-like_sf"/>
</dbReference>
<proteinExistence type="inferred from homology"/>
<evidence type="ECO:0000256" key="3">
    <source>
        <dbReference type="SAM" id="MobiDB-lite"/>
    </source>
</evidence>
<evidence type="ECO:0000313" key="5">
    <source>
        <dbReference type="EMBL" id="KAL0490927.1"/>
    </source>
</evidence>
<dbReference type="InterPro" id="IPR040372">
    <property type="entry name" value="YaeB-like"/>
</dbReference>
<dbReference type="AlphaFoldDB" id="A0AAW2ZQH9"/>
<dbReference type="Gene3D" id="2.40.30.70">
    <property type="entry name" value="YaeB-like"/>
    <property type="match status" value="1"/>
</dbReference>
<dbReference type="EMBL" id="JAOPGA020001734">
    <property type="protein sequence ID" value="KAL0490927.1"/>
    <property type="molecule type" value="Genomic_DNA"/>
</dbReference>
<sequence>MDNRVLLCVTAVITALSIYLISNERKKSNEERKSKENMERLREEERRGRIKAEKKLRDTQQNQQNTLTDTEKQESSRIVYTPIGYLESVFRTKNGCPRQGLFADESRAILKLQPVCNGSASLQGLEQFSHCWLIFVFHENTNQTKQSTQANNNVKSKISPPRLKGQKVGLYATRTPHRHNNIGLSCAQIHSIDLKSGAVHLRGVDLIDGTPILDIKPYIDQYDNIPSHEIIMPDWIKDPTFNVVRAKVVWEEEAEKSLRHLIQFNKLMFFEKNEVESLQKMIDQIVRYDMRSVHKSTLKSDSHSVSLDRLNIDFVITVNGDCRTHTITKVNYNKDQV</sequence>
<keyword evidence="1" id="KW-0949">S-adenosyl-L-methionine</keyword>
<dbReference type="Pfam" id="PF01980">
    <property type="entry name" value="TrmO_N"/>
    <property type="match status" value="1"/>
</dbReference>
<name>A0AAW2ZQH9_9EUKA</name>
<comment type="similarity">
    <text evidence="2">Belongs to the tRNA methyltransferase O family.</text>
</comment>
<dbReference type="CDD" id="cd09281">
    <property type="entry name" value="UPF0066"/>
    <property type="match status" value="1"/>
</dbReference>
<dbReference type="PANTHER" id="PTHR12818">
    <property type="entry name" value="TRNA (ADENINE(37)-N6)-METHYLTRANSFERASE"/>
    <property type="match status" value="1"/>
</dbReference>
<dbReference type="PROSITE" id="PS51668">
    <property type="entry name" value="TSAA_2"/>
    <property type="match status" value="1"/>
</dbReference>
<feature type="non-terminal residue" evidence="5">
    <location>
        <position position="337"/>
    </location>
</feature>
<evidence type="ECO:0000259" key="4">
    <source>
        <dbReference type="PROSITE" id="PS51668"/>
    </source>
</evidence>
<dbReference type="PANTHER" id="PTHR12818:SF0">
    <property type="entry name" value="TRNA (ADENINE(37)-N6)-METHYLTRANSFERASE"/>
    <property type="match status" value="1"/>
</dbReference>
<evidence type="ECO:0000313" key="6">
    <source>
        <dbReference type="Proteomes" id="UP001431209"/>
    </source>
</evidence>
<evidence type="ECO:0000256" key="2">
    <source>
        <dbReference type="ARBA" id="ARBA00033753"/>
    </source>
</evidence>
<evidence type="ECO:0000256" key="1">
    <source>
        <dbReference type="ARBA" id="ARBA00022691"/>
    </source>
</evidence>
<dbReference type="NCBIfam" id="TIGR00104">
    <property type="entry name" value="tRNA_TsaA"/>
    <property type="match status" value="1"/>
</dbReference>
<gene>
    <name evidence="5" type="ORF">AKO1_009804</name>
</gene>
<dbReference type="SUPFAM" id="SSF118196">
    <property type="entry name" value="YaeB-like"/>
    <property type="match status" value="1"/>
</dbReference>
<feature type="domain" description="TsaA-like" evidence="4">
    <location>
        <begin position="80"/>
        <end position="227"/>
    </location>
</feature>
<feature type="compositionally biased region" description="Low complexity" evidence="3">
    <location>
        <begin position="59"/>
        <end position="68"/>
    </location>
</feature>